<keyword evidence="9" id="KW-0285">Flavoprotein</keyword>
<evidence type="ECO:0000256" key="4">
    <source>
        <dbReference type="ARBA" id="ARBA00022723"/>
    </source>
</evidence>
<evidence type="ECO:0000256" key="8">
    <source>
        <dbReference type="ARBA" id="ARBA00023014"/>
    </source>
</evidence>
<dbReference type="Pfam" id="PF02662">
    <property type="entry name" value="FlpD"/>
    <property type="match status" value="1"/>
</dbReference>
<evidence type="ECO:0000313" key="12">
    <source>
        <dbReference type="Proteomes" id="UP001060771"/>
    </source>
</evidence>
<organism evidence="11 12">
    <name type="scientific">Vulcanisaeta souniana JCM 11219</name>
    <dbReference type="NCBI Taxonomy" id="1293586"/>
    <lineage>
        <taxon>Archaea</taxon>
        <taxon>Thermoproteota</taxon>
        <taxon>Thermoprotei</taxon>
        <taxon>Thermoproteales</taxon>
        <taxon>Thermoproteaceae</taxon>
        <taxon>Vulcanisaeta</taxon>
    </lineage>
</organism>
<dbReference type="Pfam" id="PF07992">
    <property type="entry name" value="Pyr_redox_2"/>
    <property type="match status" value="2"/>
</dbReference>
<dbReference type="PRINTS" id="PR00368">
    <property type="entry name" value="FADPNR"/>
</dbReference>
<dbReference type="Gene3D" id="3.40.50.720">
    <property type="entry name" value="NAD(P)-binding Rossmann-like Domain"/>
    <property type="match status" value="1"/>
</dbReference>
<feature type="domain" description="4Fe-4S ferredoxin-type" evidence="10">
    <location>
        <begin position="231"/>
        <end position="261"/>
    </location>
</feature>
<dbReference type="InterPro" id="IPR003813">
    <property type="entry name" value="MvhD/FlpD"/>
</dbReference>
<keyword evidence="7 9" id="KW-0408">Iron</keyword>
<evidence type="ECO:0000256" key="6">
    <source>
        <dbReference type="ARBA" id="ARBA00023002"/>
    </source>
</evidence>
<evidence type="ECO:0000256" key="7">
    <source>
        <dbReference type="ARBA" id="ARBA00023004"/>
    </source>
</evidence>
<dbReference type="InterPro" id="IPR039650">
    <property type="entry name" value="HdrA-like"/>
</dbReference>
<evidence type="ECO:0000256" key="9">
    <source>
        <dbReference type="RuleBase" id="RU366072"/>
    </source>
</evidence>
<keyword evidence="3 9" id="KW-0004">4Fe-4S</keyword>
<keyword evidence="8 9" id="KW-0411">Iron-sulfur</keyword>
<dbReference type="SUPFAM" id="SSF51905">
    <property type="entry name" value="FAD/NAD(P)-binding domain"/>
    <property type="match status" value="2"/>
</dbReference>
<feature type="domain" description="4Fe-4S ferredoxin-type" evidence="10">
    <location>
        <begin position="1068"/>
        <end position="1097"/>
    </location>
</feature>
<feature type="domain" description="4Fe-4S ferredoxin-type" evidence="10">
    <location>
        <begin position="1038"/>
        <end position="1067"/>
    </location>
</feature>
<protein>
    <recommendedName>
        <fullName evidence="9">CoB--CoM heterodisulfide reductase iron-sulfur subunit A</fullName>
        <ecNumber evidence="9">1.8.-.-</ecNumber>
    </recommendedName>
</protein>
<dbReference type="InterPro" id="IPR036188">
    <property type="entry name" value="FAD/NAD-bd_sf"/>
</dbReference>
<dbReference type="SUPFAM" id="SSF54862">
    <property type="entry name" value="4Fe-4S ferredoxins"/>
    <property type="match status" value="2"/>
</dbReference>
<comment type="function">
    <text evidence="9">Part of a complex that catalyzes the reversible reduction of CoM-S-S-CoB to the thiol-coenzymes H-S-CoM (coenzyme M) and H-S-CoB (coenzyme B).</text>
</comment>
<dbReference type="PROSITE" id="PS00198">
    <property type="entry name" value="4FE4S_FER_1"/>
    <property type="match status" value="4"/>
</dbReference>
<comment type="subunit">
    <text evidence="9">The ferredoxin:CoB-CoM heterodisulfide reductase is composed of three subunits; HdrA, HdrB and HdrC.</text>
</comment>
<keyword evidence="5 9" id="KW-0274">FAD</keyword>
<reference evidence="12" key="1">
    <citation type="submission" date="2022-09" db="EMBL/GenBank/DDBJ databases">
        <title>Complete genome sequence of Vulcanisaeta souniana.</title>
        <authorList>
            <person name="Kato S."/>
            <person name="Itoh T."/>
            <person name="Ohkuma M."/>
        </authorList>
    </citation>
    <scope>NUCLEOTIDE SEQUENCE [LARGE SCALE GENOMIC DNA]</scope>
    <source>
        <strain evidence="12">JCM 11219</strain>
    </source>
</reference>
<feature type="domain" description="4Fe-4S ferredoxin-type" evidence="10">
    <location>
        <begin position="43"/>
        <end position="72"/>
    </location>
</feature>
<evidence type="ECO:0000313" key="11">
    <source>
        <dbReference type="EMBL" id="BDR92523.1"/>
    </source>
</evidence>
<comment type="cofactor">
    <cofactor evidence="1 9">
        <name>FAD</name>
        <dbReference type="ChEBI" id="CHEBI:57692"/>
    </cofactor>
</comment>
<feature type="domain" description="4Fe-4S ferredoxin-type" evidence="10">
    <location>
        <begin position="80"/>
        <end position="112"/>
    </location>
</feature>
<dbReference type="PROSITE" id="PS51379">
    <property type="entry name" value="4FE4S_FER_2"/>
    <property type="match status" value="5"/>
</dbReference>
<keyword evidence="6 9" id="KW-0560">Oxidoreductase</keyword>
<evidence type="ECO:0000256" key="3">
    <source>
        <dbReference type="ARBA" id="ARBA00022485"/>
    </source>
</evidence>
<dbReference type="PANTHER" id="PTHR43498">
    <property type="entry name" value="FERREDOXIN:COB-COM HETERODISULFIDE REDUCTASE SUBUNIT A"/>
    <property type="match status" value="1"/>
</dbReference>
<keyword evidence="12" id="KW-1185">Reference proteome</keyword>
<evidence type="ECO:0000259" key="10">
    <source>
        <dbReference type="PROSITE" id="PS51379"/>
    </source>
</evidence>
<gene>
    <name evidence="11" type="ORF">Vsou_16160</name>
</gene>
<dbReference type="PANTHER" id="PTHR43498:SF1">
    <property type="entry name" value="COB--COM HETERODISULFIDE REDUCTASE IRON-SULFUR SUBUNIT A"/>
    <property type="match status" value="1"/>
</dbReference>
<dbReference type="PRINTS" id="PR00469">
    <property type="entry name" value="PNDRDTASEII"/>
</dbReference>
<keyword evidence="4 9" id="KW-0479">Metal-binding</keyword>
<evidence type="ECO:0000256" key="2">
    <source>
        <dbReference type="ARBA" id="ARBA00006561"/>
    </source>
</evidence>
<dbReference type="InterPro" id="IPR023753">
    <property type="entry name" value="FAD/NAD-binding_dom"/>
</dbReference>
<dbReference type="Gene3D" id="3.30.70.20">
    <property type="match status" value="4"/>
</dbReference>
<comment type="pathway">
    <text evidence="9">Cofactor metabolism; coenzyme M-coenzyme B heterodisulfide reduction; coenzyme B and coenzyme M from coenzyme M-coenzyme B heterodisulfide: step 1/1.</text>
</comment>
<dbReference type="Proteomes" id="UP001060771">
    <property type="component" value="Chromosome"/>
</dbReference>
<dbReference type="InterPro" id="IPR017900">
    <property type="entry name" value="4Fe4S_Fe_S_CS"/>
</dbReference>
<comment type="cofactor">
    <cofactor evidence="9">
        <name>[4Fe-4S] cluster</name>
        <dbReference type="ChEBI" id="CHEBI:49883"/>
    </cofactor>
</comment>
<dbReference type="Pfam" id="PF12838">
    <property type="entry name" value="Fer4_7"/>
    <property type="match status" value="2"/>
</dbReference>
<dbReference type="Gene3D" id="3.50.50.60">
    <property type="entry name" value="FAD/NAD(P)-binding domain"/>
    <property type="match status" value="5"/>
</dbReference>
<dbReference type="InterPro" id="IPR017896">
    <property type="entry name" value="4Fe4S_Fe-S-bd"/>
</dbReference>
<evidence type="ECO:0000256" key="1">
    <source>
        <dbReference type="ARBA" id="ARBA00001974"/>
    </source>
</evidence>
<proteinExistence type="inferred from homology"/>
<accession>A0ABM8BNB6</accession>
<evidence type="ECO:0000256" key="5">
    <source>
        <dbReference type="ARBA" id="ARBA00022827"/>
    </source>
</evidence>
<dbReference type="Pfam" id="PF12798">
    <property type="entry name" value="Fer4_3"/>
    <property type="match status" value="1"/>
</dbReference>
<name>A0ABM8BNB6_9CREN</name>
<comment type="similarity">
    <text evidence="2 9">Belongs to the HdrA family.</text>
</comment>
<sequence length="1255" mass="137985">MKINLLTYYFYAIDLDKIFKISGIMLVVVYRALGLDRVKRPLGKLKITPEMCIGDELCVRRCPVGILELTKEEVNAKGYHYVRIKPGREIDCIACSICEKVCPTNAIYVEHEEELTVKDYITKAGNPTPTTTTSASTSNRVLILGGGIAGIEAALALANMGYRVTLVEKSPAIGGKMAMLDKTFPTLDCSICIEGPLMSDVSANKNIEVLTTAELMELRGEPGRYRARILVKPRYVTDECTKCGKCEEVCPVTVPSEYNAGIGLRKAIYLPFPQAEPGIYAIDPDLCLNKPPENIACNRCVSVCEPRTILFTMMPRIIEREVAAVIVATGYELEGGEVLTKYGYGKHPDVLTAMEFERLVNATGPSMGEVVKLGNHGHPRKVLLLSCIGSRTSKANPYCSKVCCEYTLKQAIYAKNHGIEDVAVLYMNDVRTYGKGFENLYQRAVEAGIKIMHGRPLIMSNGNGSIKVKYEDTRSKEVKIEDYDMVILAPAIKPPRELYKLANTLGLELDRYGFIRVNPANPVETNIPGIFVAGSASGPTDITESVLMGLAAAAQAVNLMGKAVTEGEEFRETIEPKETRTGVFICHCGSNIAGIADINELVRVSRGLPNVVHVEDVPFACSKAGLDKITESIKRNNLSRVVVAACSPATHLRFFQDAARRAGLNPYLVEMTNIRNLDTWVHSDRRAATEKAKDMIKMAVAKAPLMKPFRPEKHSVVKRALIIGCGPAGLAAANTLANAGVETIIVEISDRCGGNYNNELLTKYLPEGNRISGIMNRLLNILSNPRVRVYYGTTVKEITGFTGNFHVTLSNGQEIDAGAIIVATGAKPIDASDYGFNGDPRVMTIHELIQGTRKFGSNVLFLDLCNKPYCQAIMLNMALLLRRLGSNVYVVVRDLMTVGTQYEDLYREARKANVAILRIPRDGEVRKHVILNNDTAAVRDVELGNDVSIPIDTVILNIPMKPNSDEISKVLRLSRDQEGFLMEAHPKLGPVDTMTPGIFIAGAVRANRSFGEAVLEGYAAAARALTLLSRDYIIKEVSVPRVDPGKCVGCLLCVKACPYGAIKGEPGKPVTIDPAACQGCGSCVGECPYGALDMDLLSDDAIMAQIDAALAEEPERKVVMFTCAYCSYWAADNAGIFKMQYPPYARIIRLQCSSRLAWRHVKHAFELGAAGVFVTGCRLGDCHYITANYNTVKRFENWKKRLKNIGMKEERFQMRLFGAPDVVDLVETMREAEKVVKTVTKEEIEMTKQRIKQLR</sequence>
<dbReference type="Pfam" id="PF12831">
    <property type="entry name" value="FAD_oxidored"/>
    <property type="match status" value="1"/>
</dbReference>
<dbReference type="EMBL" id="AP026830">
    <property type="protein sequence ID" value="BDR92523.1"/>
    <property type="molecule type" value="Genomic_DNA"/>
</dbReference>
<dbReference type="EC" id="1.8.-.-" evidence="9"/>